<dbReference type="InterPro" id="IPR029058">
    <property type="entry name" value="AB_hydrolase_fold"/>
</dbReference>
<proteinExistence type="inferred from homology"/>
<dbReference type="Pfam" id="PF00561">
    <property type="entry name" value="Abhydrolase_1"/>
    <property type="match status" value="1"/>
</dbReference>
<dbReference type="InterPro" id="IPR002410">
    <property type="entry name" value="Peptidase_S33"/>
</dbReference>
<dbReference type="OrthoDB" id="1898734at2759"/>
<name>A0A6G1FQV4_9PEZI</name>
<evidence type="ECO:0000313" key="6">
    <source>
        <dbReference type="RefSeq" id="XP_033529702.1"/>
    </source>
</evidence>
<keyword evidence="5" id="KW-1185">Reference proteome</keyword>
<dbReference type="InterPro" id="IPR000073">
    <property type="entry name" value="AB_hydrolase_1"/>
</dbReference>
<dbReference type="RefSeq" id="XP_033529702.1">
    <property type="nucleotide sequence ID" value="XM_033682636.1"/>
</dbReference>
<dbReference type="PRINTS" id="PR00793">
    <property type="entry name" value="PROAMNOPTASE"/>
</dbReference>
<keyword evidence="2 4" id="KW-0378">Hydrolase</keyword>
<reference evidence="4 6" key="1">
    <citation type="submission" date="2020-01" db="EMBL/GenBank/DDBJ databases">
        <authorList>
            <consortium name="DOE Joint Genome Institute"/>
            <person name="Haridas S."/>
            <person name="Albert R."/>
            <person name="Binder M."/>
            <person name="Bloem J."/>
            <person name="Labutti K."/>
            <person name="Salamov A."/>
            <person name="Andreopoulos B."/>
            <person name="Baker S.E."/>
            <person name="Barry K."/>
            <person name="Bills G."/>
            <person name="Bluhm B.H."/>
            <person name="Cannon C."/>
            <person name="Castanera R."/>
            <person name="Culley D.E."/>
            <person name="Daum C."/>
            <person name="Ezra D."/>
            <person name="Gonzalez J.B."/>
            <person name="Henrissat B."/>
            <person name="Kuo A."/>
            <person name="Liang C."/>
            <person name="Lipzen A."/>
            <person name="Lutzoni F."/>
            <person name="Magnuson J."/>
            <person name="Mondo S."/>
            <person name="Nolan M."/>
            <person name="Ohm R."/>
            <person name="Pangilinan J."/>
            <person name="Park H.-J."/>
            <person name="Ramirez L."/>
            <person name="Alfaro M."/>
            <person name="Sun H."/>
            <person name="Tritt A."/>
            <person name="Yoshinaga Y."/>
            <person name="Zwiers L.-H."/>
            <person name="Turgeon B.G."/>
            <person name="Goodwin S.B."/>
            <person name="Spatafora J.W."/>
            <person name="Crous P.W."/>
            <person name="Grigoriev I.V."/>
        </authorList>
    </citation>
    <scope>NUCLEOTIDE SEQUENCE</scope>
    <source>
        <strain evidence="4 6">CBS 781.70</strain>
    </source>
</reference>
<evidence type="ECO:0000256" key="1">
    <source>
        <dbReference type="ARBA" id="ARBA00010088"/>
    </source>
</evidence>
<dbReference type="GeneID" id="54423206"/>
<dbReference type="AlphaFoldDB" id="A0A6G1FQV4"/>
<comment type="similarity">
    <text evidence="1">Belongs to the peptidase S33 family.</text>
</comment>
<dbReference type="SUPFAM" id="SSF53474">
    <property type="entry name" value="alpha/beta-Hydrolases"/>
    <property type="match status" value="1"/>
</dbReference>
<organism evidence="4">
    <name type="scientific">Eremomyces bilateralis CBS 781.70</name>
    <dbReference type="NCBI Taxonomy" id="1392243"/>
    <lineage>
        <taxon>Eukaryota</taxon>
        <taxon>Fungi</taxon>
        <taxon>Dikarya</taxon>
        <taxon>Ascomycota</taxon>
        <taxon>Pezizomycotina</taxon>
        <taxon>Dothideomycetes</taxon>
        <taxon>Dothideomycetes incertae sedis</taxon>
        <taxon>Eremomycetales</taxon>
        <taxon>Eremomycetaceae</taxon>
        <taxon>Eremomyces</taxon>
    </lineage>
</organism>
<protein>
    <submittedName>
        <fullName evidence="4 6">Alpha/beta-hydrolase</fullName>
    </submittedName>
</protein>
<dbReference type="Proteomes" id="UP000504638">
    <property type="component" value="Unplaced"/>
</dbReference>
<evidence type="ECO:0000256" key="2">
    <source>
        <dbReference type="ARBA" id="ARBA00022801"/>
    </source>
</evidence>
<dbReference type="InterPro" id="IPR051601">
    <property type="entry name" value="Serine_prot/Carboxylest_S33"/>
</dbReference>
<evidence type="ECO:0000259" key="3">
    <source>
        <dbReference type="Pfam" id="PF00561"/>
    </source>
</evidence>
<dbReference type="GO" id="GO:0006508">
    <property type="term" value="P:proteolysis"/>
    <property type="evidence" value="ECO:0007669"/>
    <property type="project" value="InterPro"/>
</dbReference>
<evidence type="ECO:0000313" key="5">
    <source>
        <dbReference type="Proteomes" id="UP000504638"/>
    </source>
</evidence>
<dbReference type="Gene3D" id="3.40.50.1820">
    <property type="entry name" value="alpha/beta hydrolase"/>
    <property type="match status" value="1"/>
</dbReference>
<accession>A0A6G1FQV4</accession>
<reference evidence="6" key="3">
    <citation type="submission" date="2025-04" db="UniProtKB">
        <authorList>
            <consortium name="RefSeq"/>
        </authorList>
    </citation>
    <scope>IDENTIFICATION</scope>
    <source>
        <strain evidence="6">CBS 781.70</strain>
    </source>
</reference>
<dbReference type="EMBL" id="ML975192">
    <property type="protein sequence ID" value="KAF1808071.1"/>
    <property type="molecule type" value="Genomic_DNA"/>
</dbReference>
<feature type="domain" description="AB hydrolase-1" evidence="3">
    <location>
        <begin position="75"/>
        <end position="235"/>
    </location>
</feature>
<dbReference type="PANTHER" id="PTHR43248:SF2">
    <property type="entry name" value="PROLYL AMINOPEPTIDASE"/>
    <property type="match status" value="1"/>
</dbReference>
<dbReference type="PANTHER" id="PTHR43248">
    <property type="entry name" value="2-SUCCINYL-6-HYDROXY-2,4-CYCLOHEXADIENE-1-CARBOXYLATE SYNTHASE"/>
    <property type="match status" value="1"/>
</dbReference>
<sequence length="463" mass="52347">MTKNFPRVVEMVKPAKLVERRTHFIPGKLRVTEHFFEVPRDHASPERGTLRLFARSVRKATRPIDPSDEKHERLPWMLYLQGGPGFGCAAPQLTPWTETVLDKGYELLHLDARGVGLSSPLSASVLGLRGDEEVQTNYLKSFGAVDIVRDCEAIRLALMDGYPPDNQKWSLMGQSFGGFCTVTYLSMFPSSLRECFLLGGLPPIGKHPDVVYERLYNRVLTRNEKYYAKYPEDVDRVKQVTSHLVRFGNNTVRLPSGGSLTARRFLQLGINFGGTGGFDVVHDLVLRATGDLSNFGHLTRPTLSSIESQQAWDDNIIYAILHESIYCEGVASNWSAQRIRDRRAEFNLDKDGPLYFTGEMIYPWMLEDYAELRKLSGPANALAKFPGWGTLYSPDQLAKNEVPVYAAVYMDDMYVDFDLARETSSMIRGCKVFITNTMYHDALRSKTADVLKALFALREDEMD</sequence>
<dbReference type="GO" id="GO:0008233">
    <property type="term" value="F:peptidase activity"/>
    <property type="evidence" value="ECO:0007669"/>
    <property type="project" value="InterPro"/>
</dbReference>
<evidence type="ECO:0000313" key="4">
    <source>
        <dbReference type="EMBL" id="KAF1808071.1"/>
    </source>
</evidence>
<reference evidence="6" key="2">
    <citation type="submission" date="2020-04" db="EMBL/GenBank/DDBJ databases">
        <authorList>
            <consortium name="NCBI Genome Project"/>
        </authorList>
    </citation>
    <scope>NUCLEOTIDE SEQUENCE</scope>
    <source>
        <strain evidence="6">CBS 781.70</strain>
    </source>
</reference>
<gene>
    <name evidence="4 6" type="ORF">P152DRAFT_510054</name>
</gene>